<dbReference type="EMBL" id="JBFDAA010000017">
    <property type="protein sequence ID" value="KAL1116713.1"/>
    <property type="molecule type" value="Genomic_DNA"/>
</dbReference>
<evidence type="ECO:0000259" key="13">
    <source>
        <dbReference type="PROSITE" id="PS51387"/>
    </source>
</evidence>
<comment type="cofactor">
    <cofactor evidence="1">
        <name>FAD</name>
        <dbReference type="ChEBI" id="CHEBI:57692"/>
    </cofactor>
</comment>
<dbReference type="InterPro" id="IPR036318">
    <property type="entry name" value="FAD-bd_PCMH-like_sf"/>
</dbReference>
<reference evidence="14 15" key="1">
    <citation type="submission" date="2024-07" db="EMBL/GenBank/DDBJ databases">
        <title>Chromosome-level genome assembly of the water stick insect Ranatra chinensis (Heteroptera: Nepidae).</title>
        <authorList>
            <person name="Liu X."/>
        </authorList>
    </citation>
    <scope>NUCLEOTIDE SEQUENCE [LARGE SCALE GENOMIC DNA]</scope>
    <source>
        <strain evidence="14">Cailab_2021Rc</strain>
        <tissue evidence="14">Muscle</tissue>
    </source>
</reference>
<dbReference type="FunFam" id="3.30.43.10:FF:000011">
    <property type="entry name" value="D-lactate dehydrogenase (Cytochrome)"/>
    <property type="match status" value="1"/>
</dbReference>
<evidence type="ECO:0000256" key="4">
    <source>
        <dbReference type="ARBA" id="ARBA00011738"/>
    </source>
</evidence>
<dbReference type="GO" id="GO:0005777">
    <property type="term" value="C:peroxisome"/>
    <property type="evidence" value="ECO:0007669"/>
    <property type="project" value="UniProtKB-SubCell"/>
</dbReference>
<evidence type="ECO:0000256" key="8">
    <source>
        <dbReference type="ARBA" id="ARBA00023140"/>
    </source>
</evidence>
<dbReference type="Gene3D" id="3.30.70.2740">
    <property type="match status" value="1"/>
</dbReference>
<dbReference type="InterPro" id="IPR016164">
    <property type="entry name" value="FAD-linked_Oxase-like_C"/>
</dbReference>
<sequence length="493" mass="54259">MSSGGGLRRRADLGTLTDGHVQRFEALLSKSRVVTSPHDLESYNTDWLKQTKGQSRVVLRPKTVEEVSAIMRICSEENLAVCPQGGNTGLVGGSVPVFDEVIVSMSLMRNIIGVDPLGGTVSCEAGCVLEEVNSHVDKQGLMMPYDLGSKGSCQIGGNISTCAGGLRLIRYGSQHANLLGIQAVLANGDVLDCMSGHRKDNTGYHLRQLFLGAEGTLGIVTGAVINCPPKPAAVSLAFLGMEDYSNVLATLTTAKQMLSETLSSCEMMDNVCMEAVVGKLGLRSPLDRHNFYMVLETQASNQEHDRHKMDNFLRELFDNGSIQNGTVTSEPSKINTLWKLRERIIEGLSRDKEVLTYDLTFRHAKCYDIVHAMRERLKKHEATVSCCGHIGDGNVHLNIQADKFTDSLRAEIEPFVYDWTWKNGGSISAEHGIGLYKRRHLHRAKGTTPWLETMRAIKKTMDPAGILNPYKVIVDPREMADDKHFETASVLDN</sequence>
<name>A0ABD0YEL1_9HEMI</name>
<dbReference type="PANTHER" id="PTHR43716">
    <property type="entry name" value="D-2-HYDROXYGLUTARATE DEHYDROGENASE, MITOCHONDRIAL"/>
    <property type="match status" value="1"/>
</dbReference>
<comment type="similarity">
    <text evidence="3">Belongs to the FAD-binding oxidoreductase/transferase type 4 family.</text>
</comment>
<feature type="domain" description="FAD-binding PCMH-type" evidence="13">
    <location>
        <begin position="51"/>
        <end position="230"/>
    </location>
</feature>
<comment type="caution">
    <text evidence="14">The sequence shown here is derived from an EMBL/GenBank/DDBJ whole genome shotgun (WGS) entry which is preliminary data.</text>
</comment>
<gene>
    <name evidence="14" type="ORF">AAG570_005185</name>
</gene>
<evidence type="ECO:0000313" key="14">
    <source>
        <dbReference type="EMBL" id="KAL1116713.1"/>
    </source>
</evidence>
<dbReference type="EC" id="1.1.99.39" evidence="9"/>
<evidence type="ECO:0000256" key="1">
    <source>
        <dbReference type="ARBA" id="ARBA00001974"/>
    </source>
</evidence>
<dbReference type="PROSITE" id="PS51387">
    <property type="entry name" value="FAD_PCMH"/>
    <property type="match status" value="1"/>
</dbReference>
<dbReference type="SUPFAM" id="SSF56176">
    <property type="entry name" value="FAD-binding/transporter-associated domain-like"/>
    <property type="match status" value="1"/>
</dbReference>
<dbReference type="Gene3D" id="3.30.70.2190">
    <property type="match status" value="1"/>
</dbReference>
<dbReference type="FunFam" id="3.30.70.2190:FF:000001">
    <property type="entry name" value="D-2-hydroxyglutarate dehydrogenase mitochondrial"/>
    <property type="match status" value="1"/>
</dbReference>
<organism evidence="14 15">
    <name type="scientific">Ranatra chinensis</name>
    <dbReference type="NCBI Taxonomy" id="642074"/>
    <lineage>
        <taxon>Eukaryota</taxon>
        <taxon>Metazoa</taxon>
        <taxon>Ecdysozoa</taxon>
        <taxon>Arthropoda</taxon>
        <taxon>Hexapoda</taxon>
        <taxon>Insecta</taxon>
        <taxon>Pterygota</taxon>
        <taxon>Neoptera</taxon>
        <taxon>Paraneoptera</taxon>
        <taxon>Hemiptera</taxon>
        <taxon>Heteroptera</taxon>
        <taxon>Panheteroptera</taxon>
        <taxon>Nepomorpha</taxon>
        <taxon>Nepidae</taxon>
        <taxon>Ranatrinae</taxon>
        <taxon>Ranatra</taxon>
    </lineage>
</organism>
<dbReference type="FunFam" id="3.30.465.10:FF:000001">
    <property type="entry name" value="D-2-hydroxyglutarate dehydrogenase, mitochondrial"/>
    <property type="match status" value="1"/>
</dbReference>
<dbReference type="PANTHER" id="PTHR43716:SF1">
    <property type="entry name" value="D-2-HYDROXYGLUTARATE DEHYDROGENASE, MITOCHONDRIAL"/>
    <property type="match status" value="1"/>
</dbReference>
<dbReference type="AlphaFoldDB" id="A0ABD0YEL1"/>
<dbReference type="FunFam" id="1.10.45.10:FF:000001">
    <property type="entry name" value="D-lactate dehydrogenase mitochondrial"/>
    <property type="match status" value="1"/>
</dbReference>
<evidence type="ECO:0000256" key="6">
    <source>
        <dbReference type="ARBA" id="ARBA00022827"/>
    </source>
</evidence>
<dbReference type="InterPro" id="IPR006094">
    <property type="entry name" value="Oxid_FAD_bind_N"/>
</dbReference>
<dbReference type="InterPro" id="IPR016169">
    <property type="entry name" value="FAD-bd_PCMH_sub2"/>
</dbReference>
<protein>
    <recommendedName>
        <fullName evidence="10">D-2-hydroxyglutarate dehydrogenase, mitochondrial</fullName>
        <ecNumber evidence="9">1.1.99.39</ecNumber>
    </recommendedName>
</protein>
<comment type="subcellular location">
    <subcellularLocation>
        <location evidence="2">Peroxisome</location>
    </subcellularLocation>
</comment>
<comment type="subunit">
    <text evidence="4">Homodimer.</text>
</comment>
<evidence type="ECO:0000256" key="5">
    <source>
        <dbReference type="ARBA" id="ARBA00022630"/>
    </source>
</evidence>
<keyword evidence="8" id="KW-0576">Peroxisome</keyword>
<dbReference type="SUPFAM" id="SSF55103">
    <property type="entry name" value="FAD-linked oxidases, C-terminal domain"/>
    <property type="match status" value="1"/>
</dbReference>
<keyword evidence="15" id="KW-1185">Reference proteome</keyword>
<dbReference type="Pfam" id="PF01565">
    <property type="entry name" value="FAD_binding_4"/>
    <property type="match status" value="1"/>
</dbReference>
<evidence type="ECO:0000256" key="10">
    <source>
        <dbReference type="ARBA" id="ARBA00039639"/>
    </source>
</evidence>
<dbReference type="Gene3D" id="3.30.465.10">
    <property type="match status" value="1"/>
</dbReference>
<evidence type="ECO:0000256" key="2">
    <source>
        <dbReference type="ARBA" id="ARBA00004275"/>
    </source>
</evidence>
<keyword evidence="7" id="KW-0560">Oxidoreductase</keyword>
<dbReference type="GO" id="GO:0051990">
    <property type="term" value="F:(R)-2-hydroxyglutarate dehydrogenase activity"/>
    <property type="evidence" value="ECO:0007669"/>
    <property type="project" value="UniProtKB-EC"/>
</dbReference>
<keyword evidence="6" id="KW-0274">FAD</keyword>
<evidence type="ECO:0000256" key="7">
    <source>
        <dbReference type="ARBA" id="ARBA00023002"/>
    </source>
</evidence>
<dbReference type="Pfam" id="PF02913">
    <property type="entry name" value="FAD-oxidase_C"/>
    <property type="match status" value="1"/>
</dbReference>
<accession>A0ABD0YEL1</accession>
<dbReference type="Gene3D" id="1.10.45.10">
    <property type="entry name" value="Vanillyl-alcohol Oxidase, Chain A, domain 4"/>
    <property type="match status" value="1"/>
</dbReference>
<dbReference type="InterPro" id="IPR004113">
    <property type="entry name" value="FAD-bd_oxidored_4_C"/>
</dbReference>
<evidence type="ECO:0000256" key="12">
    <source>
        <dbReference type="ARBA" id="ARBA00049267"/>
    </source>
</evidence>
<dbReference type="InterPro" id="IPR016166">
    <property type="entry name" value="FAD-bd_PCMH"/>
</dbReference>
<evidence type="ECO:0000313" key="15">
    <source>
        <dbReference type="Proteomes" id="UP001558652"/>
    </source>
</evidence>
<evidence type="ECO:0000256" key="3">
    <source>
        <dbReference type="ARBA" id="ARBA00008000"/>
    </source>
</evidence>
<evidence type="ECO:0000256" key="9">
    <source>
        <dbReference type="ARBA" id="ARBA00039003"/>
    </source>
</evidence>
<keyword evidence="5" id="KW-0285">Flavoprotein</keyword>
<dbReference type="InterPro" id="IPR016167">
    <property type="entry name" value="FAD-bd_PCMH_sub1"/>
</dbReference>
<comment type="catalytic activity">
    <reaction evidence="12">
        <text>(R)-malate + A = oxaloacetate + AH2</text>
        <dbReference type="Rhea" id="RHEA:67460"/>
        <dbReference type="ChEBI" id="CHEBI:13193"/>
        <dbReference type="ChEBI" id="CHEBI:15588"/>
        <dbReference type="ChEBI" id="CHEBI:16452"/>
        <dbReference type="ChEBI" id="CHEBI:17499"/>
    </reaction>
    <physiologicalReaction direction="left-to-right" evidence="12">
        <dbReference type="Rhea" id="RHEA:67461"/>
    </physiologicalReaction>
</comment>
<comment type="function">
    <text evidence="11">Catalyzes the oxidation of D-2-hydroxyglutarate (D-2-HG) to alpha-ketoglutarate. Also catalyzes the oxidation of other D-2-hydroxyacids, such as D-malate (D-MAL) and D-lactate (D-LAC). Exhibits high activities towards D-2-HG and D-MAL but a very weak activity towards D-LAC.</text>
</comment>
<proteinExistence type="inferred from homology"/>
<dbReference type="Gene3D" id="3.30.43.10">
    <property type="entry name" value="Uridine Diphospho-n-acetylenolpyruvylglucosamine Reductase, domain 2"/>
    <property type="match status" value="1"/>
</dbReference>
<evidence type="ECO:0000256" key="11">
    <source>
        <dbReference type="ARBA" id="ARBA00045410"/>
    </source>
</evidence>
<dbReference type="InterPro" id="IPR016171">
    <property type="entry name" value="Vanillyl_alc_oxidase_C-sub2"/>
</dbReference>
<dbReference type="InterPro" id="IPR051264">
    <property type="entry name" value="FAD-oxidored/transferase_4"/>
</dbReference>
<dbReference type="Proteomes" id="UP001558652">
    <property type="component" value="Unassembled WGS sequence"/>
</dbReference>